<evidence type="ECO:0000313" key="4">
    <source>
        <dbReference type="Proteomes" id="UP000248889"/>
    </source>
</evidence>
<keyword evidence="4" id="KW-1185">Reference proteome</keyword>
<feature type="domain" description="YhcG PDDEXK nuclease" evidence="1">
    <location>
        <begin position="113"/>
        <end position="259"/>
    </location>
</feature>
<dbReference type="OrthoDB" id="9801263at2"/>
<evidence type="ECO:0000259" key="2">
    <source>
        <dbReference type="Pfam" id="PF17761"/>
    </source>
</evidence>
<dbReference type="GO" id="GO:0003676">
    <property type="term" value="F:nucleic acid binding"/>
    <property type="evidence" value="ECO:0007669"/>
    <property type="project" value="InterPro"/>
</dbReference>
<evidence type="ECO:0000313" key="3">
    <source>
        <dbReference type="EMBL" id="RAG84573.1"/>
    </source>
</evidence>
<dbReference type="Pfam" id="PF17761">
    <property type="entry name" value="DUF1016_N"/>
    <property type="match status" value="1"/>
</dbReference>
<dbReference type="PANTHER" id="PTHR30547:SF0">
    <property type="entry name" value="BLR8175 PROTEIN"/>
    <property type="match status" value="1"/>
</dbReference>
<proteinExistence type="predicted"/>
<comment type="caution">
    <text evidence="3">The sequence shown here is derived from an EMBL/GenBank/DDBJ whole genome shotgun (WGS) entry which is preliminary data.</text>
</comment>
<dbReference type="Proteomes" id="UP000248889">
    <property type="component" value="Unassembled WGS sequence"/>
</dbReference>
<dbReference type="RefSeq" id="WP_111501695.1">
    <property type="nucleotide sequence ID" value="NZ_QKYN01000062.1"/>
</dbReference>
<dbReference type="InterPro" id="IPR041527">
    <property type="entry name" value="YhcG_N"/>
</dbReference>
<evidence type="ECO:0000259" key="1">
    <source>
        <dbReference type="Pfam" id="PF06250"/>
    </source>
</evidence>
<name>A0A2X0ILT4_9ACTN</name>
<dbReference type="PANTHER" id="PTHR30547">
    <property type="entry name" value="UNCHARACTERIZED PROTEIN YHCG-RELATED"/>
    <property type="match status" value="1"/>
</dbReference>
<feature type="domain" description="YhcG N-terminal" evidence="2">
    <location>
        <begin position="11"/>
        <end position="90"/>
    </location>
</feature>
<sequence>MTDNELPLPVQAFPTMRGLGRANLQYLLKMSRTWTEPIVQQPVGQLPWGHITVLLDKLKTRAELDFYAAEAVQHGWSRGVLQHWIASRLHATKGAALTNFDRTLPEGSDAVRELVKDPYHLDFLELDGDAKERDLEDALVARLVTFLTELGVGFAFMGRQYPVVVGGETFRIDLLFYHARLHRYVVFELKTTDARPEHVGKLGFYVAVVDDLVRDDERDDSTIGILLSAGRNEAVVEYALSANNRPLASSTYTGLPPQVRRLLPSEGDLAQVAQDALGEP</sequence>
<gene>
    <name evidence="3" type="ORF">DN069_16130</name>
</gene>
<dbReference type="Pfam" id="PF06250">
    <property type="entry name" value="YhcG_C"/>
    <property type="match status" value="1"/>
</dbReference>
<protein>
    <submittedName>
        <fullName evidence="3">DUF1016 domain-containing protein</fullName>
    </submittedName>
</protein>
<accession>A0A2X0ILT4</accession>
<dbReference type="InterPro" id="IPR053148">
    <property type="entry name" value="PD-DEXK-like_domain"/>
</dbReference>
<dbReference type="AlphaFoldDB" id="A0A2X0ILT4"/>
<dbReference type="EMBL" id="QKYN01000062">
    <property type="protein sequence ID" value="RAG84573.1"/>
    <property type="molecule type" value="Genomic_DNA"/>
</dbReference>
<dbReference type="InterPro" id="IPR009362">
    <property type="entry name" value="YhcG_C"/>
</dbReference>
<dbReference type="Gene3D" id="3.40.1350.10">
    <property type="match status" value="1"/>
</dbReference>
<dbReference type="InterPro" id="IPR011856">
    <property type="entry name" value="tRNA_endonuc-like_dom_sf"/>
</dbReference>
<reference evidence="3 4" key="1">
    <citation type="submission" date="2018-06" db="EMBL/GenBank/DDBJ databases">
        <title>Streptacidiphilus pinicola sp. nov., isolated from pine grove soil.</title>
        <authorList>
            <person name="Roh S.G."/>
            <person name="Park S."/>
            <person name="Kim M.-K."/>
            <person name="Yun B.-R."/>
            <person name="Park J."/>
            <person name="Kim M.J."/>
            <person name="Kim Y.S."/>
            <person name="Kim S.B."/>
        </authorList>
    </citation>
    <scope>NUCLEOTIDE SEQUENCE [LARGE SCALE GENOMIC DNA]</scope>
    <source>
        <strain evidence="3 4">MMS16-CNU450</strain>
    </source>
</reference>
<organism evidence="3 4">
    <name type="scientific">Streptacidiphilus pinicola</name>
    <dbReference type="NCBI Taxonomy" id="2219663"/>
    <lineage>
        <taxon>Bacteria</taxon>
        <taxon>Bacillati</taxon>
        <taxon>Actinomycetota</taxon>
        <taxon>Actinomycetes</taxon>
        <taxon>Kitasatosporales</taxon>
        <taxon>Streptomycetaceae</taxon>
        <taxon>Streptacidiphilus</taxon>
    </lineage>
</organism>